<dbReference type="NCBIfam" id="NF033429">
    <property type="entry name" value="ImuA_translesion"/>
    <property type="match status" value="1"/>
</dbReference>
<dbReference type="InterPro" id="IPR047610">
    <property type="entry name" value="ImuA_translesion"/>
</dbReference>
<gene>
    <name evidence="1" type="ORF">CAter282_1782</name>
</gene>
<dbReference type="Gene3D" id="3.40.50.300">
    <property type="entry name" value="P-loop containing nucleotide triphosphate hydrolases"/>
    <property type="match status" value="1"/>
</dbReference>
<dbReference type="RefSeq" id="WP_061533069.1">
    <property type="nucleotide sequence ID" value="NZ_CP013233.1"/>
</dbReference>
<dbReference type="EMBL" id="CP013235">
    <property type="protein sequence ID" value="AMP09558.1"/>
    <property type="molecule type" value="Genomic_DNA"/>
</dbReference>
<protein>
    <submittedName>
        <fullName evidence="1">Putative cell division inhibitor protein</fullName>
    </submittedName>
</protein>
<dbReference type="PATRIC" id="fig|279058.17.peg.1908"/>
<dbReference type="OrthoDB" id="9811176at2"/>
<dbReference type="Proteomes" id="UP000071778">
    <property type="component" value="Chromosome"/>
</dbReference>
<name>A0A127QHL6_9BURK</name>
<organism evidence="1 2">
    <name type="scientific">Collimonas arenae</name>
    <dbReference type="NCBI Taxonomy" id="279058"/>
    <lineage>
        <taxon>Bacteria</taxon>
        <taxon>Pseudomonadati</taxon>
        <taxon>Pseudomonadota</taxon>
        <taxon>Betaproteobacteria</taxon>
        <taxon>Burkholderiales</taxon>
        <taxon>Oxalobacteraceae</taxon>
        <taxon>Collimonas</taxon>
    </lineage>
</organism>
<reference evidence="1 2" key="1">
    <citation type="submission" date="2015-11" db="EMBL/GenBank/DDBJ databases">
        <title>Exploring the genomic traits of fungus-feeding bacterial genus Collimonas.</title>
        <authorList>
            <person name="Song C."/>
            <person name="Schmidt R."/>
            <person name="de Jager V."/>
            <person name="Krzyzanowska D."/>
            <person name="Jongedijk E."/>
            <person name="Cankar K."/>
            <person name="Beekwilder J."/>
            <person name="van Veen A."/>
            <person name="de Boer W."/>
            <person name="van Veen J.A."/>
            <person name="Garbeva P."/>
        </authorList>
    </citation>
    <scope>NUCLEOTIDE SEQUENCE [LARGE SCALE GENOMIC DNA]</scope>
    <source>
        <strain evidence="1 2">Ter282</strain>
    </source>
</reference>
<dbReference type="SUPFAM" id="SSF52540">
    <property type="entry name" value="P-loop containing nucleoside triphosphate hydrolases"/>
    <property type="match status" value="1"/>
</dbReference>
<keyword evidence="1" id="KW-0131">Cell cycle</keyword>
<evidence type="ECO:0000313" key="1">
    <source>
        <dbReference type="EMBL" id="AMP09558.1"/>
    </source>
</evidence>
<dbReference type="AlphaFoldDB" id="A0A127QHL6"/>
<sequence>MSMLASASLSHSAAVQSVVSALPHALWRADQMGSYQGAVCASGHAALDRELPNGGWPHSALIELLLQHPGYGEIRLLQPALVQIARQRRIVLLQPPHLPQIAAWSAAGLDTEQLLWIKAGRSVDALWSAEQVLRNGSCGALLLWQSHIRGDALRRLHLAAQASDTVLWMIRPLAAAHESSPAPLRLSLRPAPNGIDIQLIKRKGPQHEQPLYLQLTAPMAAAEMPNAVPTPSSSTLFSLLDHATVDRHTPAVAGVGNIAPTLV</sequence>
<evidence type="ECO:0000313" key="2">
    <source>
        <dbReference type="Proteomes" id="UP000071778"/>
    </source>
</evidence>
<keyword evidence="1" id="KW-0132">Cell division</keyword>
<dbReference type="GO" id="GO:0051301">
    <property type="term" value="P:cell division"/>
    <property type="evidence" value="ECO:0007669"/>
    <property type="project" value="UniProtKB-KW"/>
</dbReference>
<keyword evidence="2" id="KW-1185">Reference proteome</keyword>
<dbReference type="InterPro" id="IPR027417">
    <property type="entry name" value="P-loop_NTPase"/>
</dbReference>
<proteinExistence type="predicted"/>
<accession>A0A127QHL6</accession>